<dbReference type="PANTHER" id="PTHR43768">
    <property type="entry name" value="TREHALOSE 6-PHOSPHATE PHOSPHATASE"/>
    <property type="match status" value="1"/>
</dbReference>
<dbReference type="SUPFAM" id="SSF56784">
    <property type="entry name" value="HAD-like"/>
    <property type="match status" value="1"/>
</dbReference>
<dbReference type="InterPro" id="IPR023214">
    <property type="entry name" value="HAD_sf"/>
</dbReference>
<evidence type="ECO:0000256" key="1">
    <source>
        <dbReference type="ARBA" id="ARBA00022801"/>
    </source>
</evidence>
<keyword evidence="3" id="KW-0460">Magnesium</keyword>
<keyword evidence="1 3" id="KW-0378">Hydrolase</keyword>
<name>A0A2L0UAP6_9MICC</name>
<dbReference type="UniPathway" id="UPA00299"/>
<dbReference type="Gene3D" id="3.40.50.1000">
    <property type="entry name" value="HAD superfamily/HAD-like"/>
    <property type="match status" value="1"/>
</dbReference>
<dbReference type="RefSeq" id="WP_208740306.1">
    <property type="nucleotide sequence ID" value="NZ_CP024915.1"/>
</dbReference>
<dbReference type="GO" id="GO:0046872">
    <property type="term" value="F:metal ion binding"/>
    <property type="evidence" value="ECO:0007669"/>
    <property type="project" value="UniProtKB-KW"/>
</dbReference>
<dbReference type="Proteomes" id="UP000239187">
    <property type="component" value="Chromosome"/>
</dbReference>
<accession>A0A2L0UAP6</accession>
<dbReference type="NCBIfam" id="TIGR00685">
    <property type="entry name" value="T6PP"/>
    <property type="match status" value="1"/>
</dbReference>
<comment type="catalytic activity">
    <reaction evidence="3">
        <text>alpha,alpha-trehalose 6-phosphate + H2O = alpha,alpha-trehalose + phosphate</text>
        <dbReference type="Rhea" id="RHEA:23420"/>
        <dbReference type="ChEBI" id="CHEBI:15377"/>
        <dbReference type="ChEBI" id="CHEBI:16551"/>
        <dbReference type="ChEBI" id="CHEBI:43474"/>
        <dbReference type="ChEBI" id="CHEBI:58429"/>
        <dbReference type="EC" id="3.1.3.12"/>
    </reaction>
</comment>
<gene>
    <name evidence="4" type="primary">otsB</name>
    <name evidence="4" type="ORF">CVO76_00465</name>
</gene>
<comment type="cofactor">
    <cofactor evidence="3">
        <name>Mg(2+)</name>
        <dbReference type="ChEBI" id="CHEBI:18420"/>
    </cofactor>
</comment>
<comment type="similarity">
    <text evidence="3">Belongs to the trehalose phosphatase family.</text>
</comment>
<dbReference type="Pfam" id="PF02358">
    <property type="entry name" value="Trehalose_PPase"/>
    <property type="match status" value="1"/>
</dbReference>
<dbReference type="GO" id="GO:0005992">
    <property type="term" value="P:trehalose biosynthetic process"/>
    <property type="evidence" value="ECO:0007669"/>
    <property type="project" value="UniProtKB-UniPathway"/>
</dbReference>
<dbReference type="EC" id="3.1.3.12" evidence="3"/>
<dbReference type="InterPro" id="IPR036412">
    <property type="entry name" value="HAD-like_sf"/>
</dbReference>
<reference evidence="4 5" key="1">
    <citation type="submission" date="2017-11" db="EMBL/GenBank/DDBJ databases">
        <title>Draft genome of Arthrobacter agilis strain UMCV2, a plant growth-promoting rhizobacterium and biocontrol capacity of phytopathogenic fungi.</title>
        <authorList>
            <person name="Martinez-Camara R."/>
            <person name="Santoyo G."/>
            <person name="Moreno-Hagelsieb G."/>
            <person name="Valencia-Cantero E."/>
        </authorList>
    </citation>
    <scope>NUCLEOTIDE SEQUENCE [LARGE SCALE GENOMIC DNA]</scope>
    <source>
        <strain evidence="4 5">UMCV2</strain>
    </source>
</reference>
<protein>
    <recommendedName>
        <fullName evidence="3">Trehalose 6-phosphate phosphatase</fullName>
        <ecNumber evidence="3">3.1.3.12</ecNumber>
    </recommendedName>
</protein>
<evidence type="ECO:0000313" key="4">
    <source>
        <dbReference type="EMBL" id="AUZ86287.1"/>
    </source>
</evidence>
<evidence type="ECO:0000313" key="5">
    <source>
        <dbReference type="Proteomes" id="UP000239187"/>
    </source>
</evidence>
<dbReference type="InterPro" id="IPR003337">
    <property type="entry name" value="Trehalose_PPase"/>
</dbReference>
<dbReference type="PANTHER" id="PTHR43768:SF3">
    <property type="entry name" value="TREHALOSE 6-PHOSPHATE PHOSPHATASE"/>
    <property type="match status" value="1"/>
</dbReference>
<evidence type="ECO:0000256" key="3">
    <source>
        <dbReference type="RuleBase" id="RU361117"/>
    </source>
</evidence>
<organism evidence="4 5">
    <name type="scientific">Arthrobacter agilis</name>
    <dbReference type="NCBI Taxonomy" id="37921"/>
    <lineage>
        <taxon>Bacteria</taxon>
        <taxon>Bacillati</taxon>
        <taxon>Actinomycetota</taxon>
        <taxon>Actinomycetes</taxon>
        <taxon>Micrococcales</taxon>
        <taxon>Micrococcaceae</taxon>
        <taxon>Arthrobacter</taxon>
    </lineage>
</organism>
<comment type="function">
    <text evidence="2 3">Removes the phosphate from trehalose 6-phosphate to produce free trehalose.</text>
</comment>
<dbReference type="InterPro" id="IPR044651">
    <property type="entry name" value="OTSB-like"/>
</dbReference>
<keyword evidence="3" id="KW-0479">Metal-binding</keyword>
<proteinExistence type="inferred from homology"/>
<comment type="pathway">
    <text evidence="3">Glycan biosynthesis; trehalose biosynthesis.</text>
</comment>
<dbReference type="AlphaFoldDB" id="A0A2L0UAP6"/>
<dbReference type="EMBL" id="CP024915">
    <property type="protein sequence ID" value="AUZ86287.1"/>
    <property type="molecule type" value="Genomic_DNA"/>
</dbReference>
<dbReference type="Gene3D" id="3.30.70.1020">
    <property type="entry name" value="Trehalose-6-phosphate phosphatase related protein, domain 2"/>
    <property type="match status" value="1"/>
</dbReference>
<sequence length="258" mass="28121">MDLETSVVQALATNESAGLVMDFDGVLSRITDDPDASELLDGTEEILRSLATKLSVVALLSGRPAGFLAARATIPGVELYGSYGLEHLTDHGIEVVPEARQWMTAVEDATAVLHRELDGVEGVYVEDKSLAVAVHWRRAPDRDVATKLVTPLLQEVIDTHALRREPGKFVEELRMPLQQDKGTALRRIISTWRLQTVAYAGDDRGDLPAFDVTTSAGGYTLVVDGPDMAPDVSRLPGAHFDGPEKLQSWLQRLDNAIQ</sequence>
<dbReference type="GO" id="GO:0004805">
    <property type="term" value="F:trehalose-phosphatase activity"/>
    <property type="evidence" value="ECO:0007669"/>
    <property type="project" value="UniProtKB-EC"/>
</dbReference>
<evidence type="ECO:0000256" key="2">
    <source>
        <dbReference type="ARBA" id="ARBA00024179"/>
    </source>
</evidence>